<sequence>MPTAALDNYASITTEWPTDQTVYLTLDFECDYGTALPTNSYKALEATDQLVALLEEKKVPLTCFVQTAVLDKHPEAVETLRASSIPVSFHPHSHTHKPRNQTSIEYEVAESTSRYREFFGTDPVGYRLPNGNIRAADYEHLVAYDYDFDASVFPSWRPGHFNNTDAATNPTYFPDFDLIELPFTVYSDTVRIPTALSYCQVLGFPYSQLLTFSPPSSAVLNIHMHDLTTPESYKNLPRFYKMIYARNENGFPMLQNLLSRFQAQDYQFAQLDDAHKSIRNEVAND</sequence>
<dbReference type="InterPro" id="IPR011330">
    <property type="entry name" value="Glyco_hydro/deAcase_b/a-brl"/>
</dbReference>
<proteinExistence type="predicted"/>
<dbReference type="Pfam" id="PF01522">
    <property type="entry name" value="Polysacc_deac_1"/>
    <property type="match status" value="1"/>
</dbReference>
<evidence type="ECO:0000259" key="1">
    <source>
        <dbReference type="Pfam" id="PF01522"/>
    </source>
</evidence>
<dbReference type="SUPFAM" id="SSF88713">
    <property type="entry name" value="Glycoside hydrolase/deacetylase"/>
    <property type="match status" value="1"/>
</dbReference>
<dbReference type="InterPro" id="IPR002509">
    <property type="entry name" value="NODB_dom"/>
</dbReference>
<dbReference type="Gene3D" id="3.20.20.370">
    <property type="entry name" value="Glycoside hydrolase/deacetylase"/>
    <property type="match status" value="1"/>
</dbReference>
<dbReference type="EMBL" id="JBHSDJ010000014">
    <property type="protein sequence ID" value="MFC4246665.1"/>
    <property type="molecule type" value="Genomic_DNA"/>
</dbReference>
<evidence type="ECO:0000313" key="3">
    <source>
        <dbReference type="Proteomes" id="UP001595821"/>
    </source>
</evidence>
<dbReference type="PANTHER" id="PTHR47561">
    <property type="entry name" value="POLYSACCHARIDE DEACETYLASE FAMILY PROTEIN (AFU_ORTHOLOGUE AFUA_6G05030)"/>
    <property type="match status" value="1"/>
</dbReference>
<dbReference type="AlphaFoldDB" id="A0ABD5NY32"/>
<organism evidence="2 3">
    <name type="scientific">Natribaculum luteum</name>
    <dbReference type="NCBI Taxonomy" id="1586232"/>
    <lineage>
        <taxon>Archaea</taxon>
        <taxon>Methanobacteriati</taxon>
        <taxon>Methanobacteriota</taxon>
        <taxon>Stenosarchaea group</taxon>
        <taxon>Halobacteria</taxon>
        <taxon>Halobacteriales</taxon>
        <taxon>Natrialbaceae</taxon>
        <taxon>Natribaculum</taxon>
    </lineage>
</organism>
<dbReference type="PANTHER" id="PTHR47561:SF1">
    <property type="entry name" value="POLYSACCHARIDE DEACETYLASE FAMILY PROTEIN (AFU_ORTHOLOGUE AFUA_6G05030)"/>
    <property type="match status" value="1"/>
</dbReference>
<feature type="domain" description="NodB homology" evidence="1">
    <location>
        <begin position="19"/>
        <end position="135"/>
    </location>
</feature>
<evidence type="ECO:0000313" key="2">
    <source>
        <dbReference type="EMBL" id="MFC4246665.1"/>
    </source>
</evidence>
<dbReference type="GeneID" id="71856421"/>
<dbReference type="Proteomes" id="UP001595821">
    <property type="component" value="Unassembled WGS sequence"/>
</dbReference>
<name>A0ABD5NY32_9EURY</name>
<protein>
    <submittedName>
        <fullName evidence="2">Polysaccharide deacetylase family protein</fullName>
    </submittedName>
</protein>
<dbReference type="RefSeq" id="WP_246975553.1">
    <property type="nucleotide sequence ID" value="NZ_CP095398.1"/>
</dbReference>
<comment type="caution">
    <text evidence="2">The sequence shown here is derived from an EMBL/GenBank/DDBJ whole genome shotgun (WGS) entry which is preliminary data.</text>
</comment>
<reference evidence="2 3" key="1">
    <citation type="journal article" date="2014" name="Int. J. Syst. Evol. Microbiol.">
        <title>Complete genome sequence of Corynebacterium casei LMG S-19264T (=DSM 44701T), isolated from a smear-ripened cheese.</title>
        <authorList>
            <consortium name="US DOE Joint Genome Institute (JGI-PGF)"/>
            <person name="Walter F."/>
            <person name="Albersmeier A."/>
            <person name="Kalinowski J."/>
            <person name="Ruckert C."/>
        </authorList>
    </citation>
    <scope>NUCLEOTIDE SEQUENCE [LARGE SCALE GENOMIC DNA]</scope>
    <source>
        <strain evidence="2 3">IBRC-M 10912</strain>
    </source>
</reference>
<gene>
    <name evidence="2" type="ORF">ACFOZ7_06595</name>
</gene>
<accession>A0ABD5NY32</accession>